<dbReference type="PROSITE" id="PS51354">
    <property type="entry name" value="GLUTAREDOXIN_2"/>
    <property type="match status" value="1"/>
</dbReference>
<evidence type="ECO:0000313" key="2">
    <source>
        <dbReference type="EMBL" id="KHF26114.1"/>
    </source>
</evidence>
<dbReference type="AlphaFoldDB" id="A0A0B0HDV6"/>
<feature type="domain" description="GST N-terminal" evidence="1">
    <location>
        <begin position="45"/>
        <end position="119"/>
    </location>
</feature>
<dbReference type="eggNOG" id="COG0695">
    <property type="taxonomic scope" value="Bacteria"/>
</dbReference>
<keyword evidence="4" id="KW-1185">Reference proteome</keyword>
<dbReference type="EMBL" id="JRAA01000001">
    <property type="protein sequence ID" value="KHF26114.1"/>
    <property type="molecule type" value="Genomic_DNA"/>
</dbReference>
<evidence type="ECO:0000313" key="4">
    <source>
        <dbReference type="Proteomes" id="UP000030856"/>
    </source>
</evidence>
<evidence type="ECO:0000259" key="1">
    <source>
        <dbReference type="Pfam" id="PF13417"/>
    </source>
</evidence>
<evidence type="ECO:0000313" key="5">
    <source>
        <dbReference type="Proteomes" id="UP000190962"/>
    </source>
</evidence>
<proteinExistence type="predicted"/>
<protein>
    <submittedName>
        <fullName evidence="2">Glutaredoxin</fullName>
    </submittedName>
</protein>
<evidence type="ECO:0000313" key="3">
    <source>
        <dbReference type="EMBL" id="OOY35843.1"/>
    </source>
</evidence>
<dbReference type="EMBL" id="MPNX01000002">
    <property type="protein sequence ID" value="OOY35843.1"/>
    <property type="molecule type" value="Genomic_DNA"/>
</dbReference>
<dbReference type="Pfam" id="PF13417">
    <property type="entry name" value="GST_N_3"/>
    <property type="match status" value="1"/>
</dbReference>
<sequence length="125" mass="14330">MIFEGLRWIIGRGVLAYEKMTAPEPPVYSMEQQAAIDAQTQGLALYEFKACPFCMKVRKELRRKGFNVELRDAKRNPAWGDELREEGGKYQTPCLKITSGDGQVEWLYESDDIIDWLGKNIVIQA</sequence>
<dbReference type="Proteomes" id="UP000190962">
    <property type="component" value="Unassembled WGS sequence"/>
</dbReference>
<reference evidence="3 5" key="2">
    <citation type="submission" date="2016-11" db="EMBL/GenBank/DDBJ databases">
        <title>Mixed transmission modes and dynamic genome evolution in an obligate animal-bacterial symbiosis.</title>
        <authorList>
            <person name="Russell S.L."/>
            <person name="Corbett-Detig R.B."/>
            <person name="Cavanaugh C.M."/>
        </authorList>
    </citation>
    <scope>NUCLEOTIDE SEQUENCE [LARGE SCALE GENOMIC DNA]</scope>
    <source>
        <strain evidence="3">MA-KB16</strain>
    </source>
</reference>
<reference evidence="2 4" key="1">
    <citation type="journal article" date="2014" name="BMC Genomics">
        <title>The genome of the intracellular bacterium of the coastal bivalve, Solemya velum: a blueprint for thriving in and out of symbiosis.</title>
        <authorList>
            <person name="Dmytrenko O."/>
            <person name="Russell S.L."/>
            <person name="Loo W.T."/>
            <person name="Fontanez K.M."/>
            <person name="Liao L."/>
            <person name="Roeselers G."/>
            <person name="Sharma R."/>
            <person name="Stewart F.J."/>
            <person name="Newton I.L."/>
            <person name="Woyke T."/>
            <person name="Wu D."/>
            <person name="Lang J.M."/>
            <person name="Eisen J.A."/>
            <person name="Cavanaugh C.M."/>
        </authorList>
    </citation>
    <scope>NUCLEOTIDE SEQUENCE [LARGE SCALE GENOMIC DNA]</scope>
    <source>
        <strain evidence="2 4">WH</strain>
    </source>
</reference>
<organism evidence="2 4">
    <name type="scientific">Solemya velum gill symbiont</name>
    <dbReference type="NCBI Taxonomy" id="2340"/>
    <lineage>
        <taxon>Bacteria</taxon>
        <taxon>Pseudomonadati</taxon>
        <taxon>Pseudomonadota</taxon>
        <taxon>Gammaproteobacteria</taxon>
        <taxon>sulfur-oxidizing symbionts</taxon>
    </lineage>
</organism>
<dbReference type="Proteomes" id="UP000030856">
    <property type="component" value="Unassembled WGS sequence"/>
</dbReference>
<dbReference type="InterPro" id="IPR036249">
    <property type="entry name" value="Thioredoxin-like_sf"/>
</dbReference>
<dbReference type="Gene3D" id="3.40.30.10">
    <property type="entry name" value="Glutaredoxin"/>
    <property type="match status" value="1"/>
</dbReference>
<dbReference type="SUPFAM" id="SSF52833">
    <property type="entry name" value="Thioredoxin-like"/>
    <property type="match status" value="1"/>
</dbReference>
<gene>
    <name evidence="3" type="ORF">BOV88_02005</name>
    <name evidence="2" type="ORF">JV46_21370</name>
</gene>
<accession>A0A0B0HDV6</accession>
<dbReference type="RefSeq" id="WP_043115845.1">
    <property type="nucleotide sequence ID" value="NZ_JRAA01000001.1"/>
</dbReference>
<comment type="caution">
    <text evidence="2">The sequence shown here is derived from an EMBL/GenBank/DDBJ whole genome shotgun (WGS) entry which is preliminary data.</text>
</comment>
<name>A0A0B0HDV6_SOVGS</name>
<dbReference type="GeneID" id="86991046"/>
<dbReference type="OrthoDB" id="9793736at2"/>
<dbReference type="InterPro" id="IPR004045">
    <property type="entry name" value="Glutathione_S-Trfase_N"/>
</dbReference>
<dbReference type="STRING" id="2340.JV46_21370"/>